<name>Q8NIT7_NEUCS</name>
<accession>Q8NIT7</accession>
<evidence type="ECO:0000256" key="1">
    <source>
        <dbReference type="SAM" id="MobiDB-lite"/>
    </source>
</evidence>
<sequence>MDKSRIRYGLQIFLCLVKVPEGLGRQSSSASLLMSPKIRDSSGERQPGRALYGGISVFVLDHVPIVTRGTAVISEMQEDGDGLLDR</sequence>
<evidence type="ECO:0000313" key="2">
    <source>
        <dbReference type="EMBL" id="CAD37070.1"/>
    </source>
</evidence>
<dbReference type="EMBL" id="AL807374">
    <property type="protein sequence ID" value="CAD37070.1"/>
    <property type="molecule type" value="Genomic_DNA"/>
</dbReference>
<protein>
    <submittedName>
        <fullName evidence="2">Uncharacterized protein B13H18.240</fullName>
    </submittedName>
</protein>
<dbReference type="AlphaFoldDB" id="Q8NIT7"/>
<organism evidence="2">
    <name type="scientific">Neurospora crassa</name>
    <dbReference type="NCBI Taxonomy" id="5141"/>
    <lineage>
        <taxon>Eukaryota</taxon>
        <taxon>Fungi</taxon>
        <taxon>Dikarya</taxon>
        <taxon>Ascomycota</taxon>
        <taxon>Pezizomycotina</taxon>
        <taxon>Sordariomycetes</taxon>
        <taxon>Sordariomycetidae</taxon>
        <taxon>Sordariales</taxon>
        <taxon>Sordariaceae</taxon>
        <taxon>Neurospora</taxon>
    </lineage>
</organism>
<reference evidence="2" key="2">
    <citation type="submission" date="2002-06" db="EMBL/GenBank/DDBJ databases">
        <authorList>
            <person name="Schulte U."/>
            <person name="Aign V."/>
            <person name="Hoheisel J."/>
            <person name="Brandt P."/>
            <person name="Fartmann B."/>
            <person name="Holland R."/>
            <person name="Nyakatura G."/>
            <person name="Mewes H.W."/>
            <person name="Mannhaupt G."/>
        </authorList>
    </citation>
    <scope>NUCLEOTIDE SEQUENCE</scope>
</reference>
<proteinExistence type="predicted"/>
<reference evidence="2" key="1">
    <citation type="submission" date="2002-06" db="EMBL/GenBank/DDBJ databases">
        <authorList>
            <person name="German Neurospora genome project"/>
        </authorList>
    </citation>
    <scope>NUCLEOTIDE SEQUENCE</scope>
</reference>
<feature type="region of interest" description="Disordered" evidence="1">
    <location>
        <begin position="25"/>
        <end position="45"/>
    </location>
</feature>
<gene>
    <name evidence="2" type="primary">B13H18.240</name>
</gene>